<keyword evidence="8 14" id="KW-0862">Zinc</keyword>
<comment type="cofactor">
    <cofactor evidence="1 14 15">
        <name>Zn(2+)</name>
        <dbReference type="ChEBI" id="CHEBI:29105"/>
    </cofactor>
</comment>
<dbReference type="GO" id="GO:0072527">
    <property type="term" value="P:pyrimidine-containing compound metabolic process"/>
    <property type="evidence" value="ECO:0007669"/>
    <property type="project" value="UniProtKB-ARBA"/>
</dbReference>
<evidence type="ECO:0000313" key="17">
    <source>
        <dbReference type="EMBL" id="ACY18566.1"/>
    </source>
</evidence>
<evidence type="ECO:0000256" key="2">
    <source>
        <dbReference type="ARBA" id="ARBA00003949"/>
    </source>
</evidence>
<dbReference type="PANTHER" id="PTHR11644:SF2">
    <property type="entry name" value="CYTIDINE DEAMINASE"/>
    <property type="match status" value="1"/>
</dbReference>
<evidence type="ECO:0000256" key="9">
    <source>
        <dbReference type="ARBA" id="ARBA00032005"/>
    </source>
</evidence>
<dbReference type="GO" id="GO:0055086">
    <property type="term" value="P:nucleobase-containing small molecule metabolic process"/>
    <property type="evidence" value="ECO:0007669"/>
    <property type="project" value="UniProtKB-ARBA"/>
</dbReference>
<feature type="binding site" evidence="14">
    <location>
        <position position="94"/>
    </location>
    <ligand>
        <name>Zn(2+)</name>
        <dbReference type="ChEBI" id="CHEBI:29105"/>
        <note>catalytic</note>
    </ligand>
</feature>
<dbReference type="NCBIfam" id="NF004064">
    <property type="entry name" value="PRK05578.1"/>
    <property type="match status" value="1"/>
</dbReference>
<evidence type="ECO:0000256" key="6">
    <source>
        <dbReference type="ARBA" id="ARBA00022723"/>
    </source>
</evidence>
<dbReference type="NCBIfam" id="TIGR01354">
    <property type="entry name" value="cyt_deam_tetra"/>
    <property type="match status" value="1"/>
</dbReference>
<feature type="binding site" evidence="14">
    <location>
        <position position="91"/>
    </location>
    <ligand>
        <name>Zn(2+)</name>
        <dbReference type="ChEBI" id="CHEBI:29105"/>
        <note>catalytic</note>
    </ligand>
</feature>
<dbReference type="InterPro" id="IPR016193">
    <property type="entry name" value="Cytidine_deaminase-like"/>
</dbReference>
<dbReference type="InterPro" id="IPR016192">
    <property type="entry name" value="APOBEC/CMP_deaminase_Zn-bd"/>
</dbReference>
<evidence type="ECO:0000256" key="12">
    <source>
        <dbReference type="PIRSR" id="PIRSR606262-1"/>
    </source>
</evidence>
<dbReference type="InterPro" id="IPR006262">
    <property type="entry name" value="Cyt_deam_tetra"/>
</dbReference>
<comment type="catalytic activity">
    <reaction evidence="10 15">
        <text>2'-deoxycytidine + H2O + H(+) = 2'-deoxyuridine + NH4(+)</text>
        <dbReference type="Rhea" id="RHEA:13433"/>
        <dbReference type="ChEBI" id="CHEBI:15377"/>
        <dbReference type="ChEBI" id="CHEBI:15378"/>
        <dbReference type="ChEBI" id="CHEBI:15698"/>
        <dbReference type="ChEBI" id="CHEBI:16450"/>
        <dbReference type="ChEBI" id="CHEBI:28938"/>
        <dbReference type="EC" id="3.5.4.5"/>
    </reaction>
</comment>
<evidence type="ECO:0000313" key="18">
    <source>
        <dbReference type="Proteomes" id="UP000001880"/>
    </source>
</evidence>
<keyword evidence="6 14" id="KW-0479">Metal-binding</keyword>
<dbReference type="GO" id="GO:0004126">
    <property type="term" value="F:cytidine deaminase activity"/>
    <property type="evidence" value="ECO:0007669"/>
    <property type="project" value="UniProtKB-UniRule"/>
</dbReference>
<dbReference type="AlphaFoldDB" id="D0LL70"/>
<dbReference type="GO" id="GO:0042802">
    <property type="term" value="F:identical protein binding"/>
    <property type="evidence" value="ECO:0007669"/>
    <property type="project" value="UniProtKB-ARBA"/>
</dbReference>
<dbReference type="GO" id="GO:0005829">
    <property type="term" value="C:cytosol"/>
    <property type="evidence" value="ECO:0007669"/>
    <property type="project" value="TreeGrafter"/>
</dbReference>
<evidence type="ECO:0000259" key="16">
    <source>
        <dbReference type="PROSITE" id="PS51747"/>
    </source>
</evidence>
<accession>D0LL70</accession>
<protein>
    <recommendedName>
        <fullName evidence="5 15">Cytidine deaminase</fullName>
        <ecNumber evidence="4 15">3.5.4.5</ecNumber>
    </recommendedName>
    <alternativeName>
        <fullName evidence="9 15">Cytidine aminohydrolase</fullName>
    </alternativeName>
</protein>
<evidence type="ECO:0000256" key="1">
    <source>
        <dbReference type="ARBA" id="ARBA00001947"/>
    </source>
</evidence>
<feature type="binding site" evidence="14">
    <location>
        <position position="58"/>
    </location>
    <ligand>
        <name>Zn(2+)</name>
        <dbReference type="ChEBI" id="CHEBI:29105"/>
        <note>catalytic</note>
    </ligand>
</feature>
<dbReference type="KEGG" id="hoh:Hoch_6091"/>
<dbReference type="Gene3D" id="3.40.140.10">
    <property type="entry name" value="Cytidine Deaminase, domain 2"/>
    <property type="match status" value="1"/>
</dbReference>
<evidence type="ECO:0000256" key="13">
    <source>
        <dbReference type="PIRSR" id="PIRSR606262-2"/>
    </source>
</evidence>
<dbReference type="InterPro" id="IPR050202">
    <property type="entry name" value="Cyt/Deoxycyt_deaminase"/>
</dbReference>
<dbReference type="EMBL" id="CP001804">
    <property type="protein sequence ID" value="ACY18566.1"/>
    <property type="molecule type" value="Genomic_DNA"/>
</dbReference>
<sequence>MPESERDELEALVARAQQARTRAYAPYSNFQVGCVLRAGGHVYEGANIENASYGLCLCAERTALAAAVYAGERALELVVVSSDCSPPATPCGMCRQALSEFCSAPETLRVVLVNARGDREEYTLADLLPHGFERGQLTAPREG</sequence>
<comment type="function">
    <text evidence="2 15">This enzyme scavenges exogenous and endogenous cytidine and 2'-deoxycytidine for UMP synthesis.</text>
</comment>
<dbReference type="PROSITE" id="PS51747">
    <property type="entry name" value="CYT_DCMP_DEAMINASES_2"/>
    <property type="match status" value="1"/>
</dbReference>
<comment type="catalytic activity">
    <reaction evidence="11 15">
        <text>cytidine + H2O + H(+) = uridine + NH4(+)</text>
        <dbReference type="Rhea" id="RHEA:16069"/>
        <dbReference type="ChEBI" id="CHEBI:15377"/>
        <dbReference type="ChEBI" id="CHEBI:15378"/>
        <dbReference type="ChEBI" id="CHEBI:16704"/>
        <dbReference type="ChEBI" id="CHEBI:17562"/>
        <dbReference type="ChEBI" id="CHEBI:28938"/>
        <dbReference type="EC" id="3.5.4.5"/>
    </reaction>
</comment>
<organism evidence="17 18">
    <name type="scientific">Haliangium ochraceum (strain DSM 14365 / JCM 11303 / SMP-2)</name>
    <dbReference type="NCBI Taxonomy" id="502025"/>
    <lineage>
        <taxon>Bacteria</taxon>
        <taxon>Pseudomonadati</taxon>
        <taxon>Myxococcota</taxon>
        <taxon>Polyangia</taxon>
        <taxon>Haliangiales</taxon>
        <taxon>Kofleriaceae</taxon>
        <taxon>Haliangium</taxon>
    </lineage>
</organism>
<evidence type="ECO:0000256" key="11">
    <source>
        <dbReference type="ARBA" id="ARBA00049558"/>
    </source>
</evidence>
<gene>
    <name evidence="17" type="ordered locus">Hoch_6091</name>
</gene>
<dbReference type="STRING" id="502025.Hoch_6091"/>
<feature type="domain" description="CMP/dCMP-type deaminase" evidence="16">
    <location>
        <begin position="7"/>
        <end position="135"/>
    </location>
</feature>
<name>D0LL70_HALO1</name>
<evidence type="ECO:0000256" key="3">
    <source>
        <dbReference type="ARBA" id="ARBA00006576"/>
    </source>
</evidence>
<keyword evidence="7 15" id="KW-0378">Hydrolase</keyword>
<feature type="active site" description="Proton donor" evidence="12">
    <location>
        <position position="60"/>
    </location>
</feature>
<dbReference type="EC" id="3.5.4.5" evidence="4 15"/>
<evidence type="ECO:0000256" key="14">
    <source>
        <dbReference type="PIRSR" id="PIRSR606262-3"/>
    </source>
</evidence>
<dbReference type="CDD" id="cd01283">
    <property type="entry name" value="cytidine_deaminase"/>
    <property type="match status" value="1"/>
</dbReference>
<dbReference type="GO" id="GO:0008270">
    <property type="term" value="F:zinc ion binding"/>
    <property type="evidence" value="ECO:0007669"/>
    <property type="project" value="UniProtKB-UniRule"/>
</dbReference>
<dbReference type="RefSeq" id="WP_012831158.1">
    <property type="nucleotide sequence ID" value="NC_013440.1"/>
</dbReference>
<dbReference type="PANTHER" id="PTHR11644">
    <property type="entry name" value="CYTIDINE DEAMINASE"/>
    <property type="match status" value="1"/>
</dbReference>
<dbReference type="InterPro" id="IPR002125">
    <property type="entry name" value="CMP_dCMP_dom"/>
</dbReference>
<dbReference type="HOGENOM" id="CLU_097262_4_1_7"/>
<evidence type="ECO:0000256" key="8">
    <source>
        <dbReference type="ARBA" id="ARBA00022833"/>
    </source>
</evidence>
<evidence type="ECO:0000256" key="15">
    <source>
        <dbReference type="RuleBase" id="RU364006"/>
    </source>
</evidence>
<evidence type="ECO:0000256" key="4">
    <source>
        <dbReference type="ARBA" id="ARBA00012783"/>
    </source>
</evidence>
<keyword evidence="18" id="KW-1185">Reference proteome</keyword>
<dbReference type="PROSITE" id="PS00903">
    <property type="entry name" value="CYT_DCMP_DEAMINASES_1"/>
    <property type="match status" value="1"/>
</dbReference>
<dbReference type="Pfam" id="PF00383">
    <property type="entry name" value="dCMP_cyt_deam_1"/>
    <property type="match status" value="1"/>
</dbReference>
<dbReference type="Proteomes" id="UP000001880">
    <property type="component" value="Chromosome"/>
</dbReference>
<evidence type="ECO:0000256" key="7">
    <source>
        <dbReference type="ARBA" id="ARBA00022801"/>
    </source>
</evidence>
<proteinExistence type="inferred from homology"/>
<evidence type="ECO:0000256" key="5">
    <source>
        <dbReference type="ARBA" id="ARBA00018266"/>
    </source>
</evidence>
<dbReference type="SUPFAM" id="SSF53927">
    <property type="entry name" value="Cytidine deaminase-like"/>
    <property type="match status" value="1"/>
</dbReference>
<evidence type="ECO:0000256" key="10">
    <source>
        <dbReference type="ARBA" id="ARBA00049252"/>
    </source>
</evidence>
<dbReference type="FunFam" id="3.40.140.10:FF:000008">
    <property type="entry name" value="Cytidine deaminase"/>
    <property type="match status" value="1"/>
</dbReference>
<reference evidence="17 18" key="1">
    <citation type="journal article" date="2010" name="Stand. Genomic Sci.">
        <title>Complete genome sequence of Haliangium ochraceum type strain (SMP-2).</title>
        <authorList>
            <consortium name="US DOE Joint Genome Institute (JGI-PGF)"/>
            <person name="Ivanova N."/>
            <person name="Daum C."/>
            <person name="Lang E."/>
            <person name="Abt B."/>
            <person name="Kopitz M."/>
            <person name="Saunders E."/>
            <person name="Lapidus A."/>
            <person name="Lucas S."/>
            <person name="Glavina Del Rio T."/>
            <person name="Nolan M."/>
            <person name="Tice H."/>
            <person name="Copeland A."/>
            <person name="Cheng J.F."/>
            <person name="Chen F."/>
            <person name="Bruce D."/>
            <person name="Goodwin L."/>
            <person name="Pitluck S."/>
            <person name="Mavromatis K."/>
            <person name="Pati A."/>
            <person name="Mikhailova N."/>
            <person name="Chen A."/>
            <person name="Palaniappan K."/>
            <person name="Land M."/>
            <person name="Hauser L."/>
            <person name="Chang Y.J."/>
            <person name="Jeffries C.D."/>
            <person name="Detter J.C."/>
            <person name="Brettin T."/>
            <person name="Rohde M."/>
            <person name="Goker M."/>
            <person name="Bristow J."/>
            <person name="Markowitz V."/>
            <person name="Eisen J.A."/>
            <person name="Hugenholtz P."/>
            <person name="Kyrpides N.C."/>
            <person name="Klenk H.P."/>
        </authorList>
    </citation>
    <scope>NUCLEOTIDE SEQUENCE [LARGE SCALE GENOMIC DNA]</scope>
    <source>
        <strain evidence="18">DSM 14365 / CIP 107738 / JCM 11303 / AJ 13395 / SMP-2</strain>
    </source>
</reference>
<comment type="similarity">
    <text evidence="3 15">Belongs to the cytidine and deoxycytidylate deaminase family.</text>
</comment>
<dbReference type="OrthoDB" id="9795347at2"/>
<dbReference type="eggNOG" id="COG0295">
    <property type="taxonomic scope" value="Bacteria"/>
</dbReference>
<feature type="binding site" evidence="13">
    <location>
        <begin position="47"/>
        <end position="53"/>
    </location>
    <ligand>
        <name>substrate</name>
    </ligand>
</feature>